<accession>A0ABD2Y9I3</accession>
<keyword evidence="3" id="KW-1185">Reference proteome</keyword>
<comment type="caution">
    <text evidence="2">The sequence shown here is derived from an EMBL/GenBank/DDBJ whole genome shotgun (WGS) entry which is preliminary data.</text>
</comment>
<sequence>MPLSILQNKTPYEILLGKILTYGHLRTSGWLCYEHVNSEPRDKFALRFKPQIFVGYPNREKGYKIFDLESKMIYVSSDVQFFEDTFLFANHLVTDLDQATTLDHEQTSQLAITKFPSPIIADESAALGPMPSESLTESFPSTVTSPEQIIPDPSIVATSPSNLVEPTALGKLELTIIPTAPVVSVPLFLASASILKVAPQTSPELSTQLALASTHYKDAHSSSTLLKMWTIILRKAIQEDKSVPCI</sequence>
<organism evidence="2 3">
    <name type="scientific">Cinchona calisaya</name>
    <dbReference type="NCBI Taxonomy" id="153742"/>
    <lineage>
        <taxon>Eukaryota</taxon>
        <taxon>Viridiplantae</taxon>
        <taxon>Streptophyta</taxon>
        <taxon>Embryophyta</taxon>
        <taxon>Tracheophyta</taxon>
        <taxon>Spermatophyta</taxon>
        <taxon>Magnoliopsida</taxon>
        <taxon>eudicotyledons</taxon>
        <taxon>Gunneridae</taxon>
        <taxon>Pentapetalae</taxon>
        <taxon>asterids</taxon>
        <taxon>lamiids</taxon>
        <taxon>Gentianales</taxon>
        <taxon>Rubiaceae</taxon>
        <taxon>Cinchonoideae</taxon>
        <taxon>Cinchoneae</taxon>
        <taxon>Cinchona</taxon>
    </lineage>
</organism>
<evidence type="ECO:0000259" key="1">
    <source>
        <dbReference type="Pfam" id="PF25597"/>
    </source>
</evidence>
<name>A0ABD2Y9I3_9GENT</name>
<dbReference type="Proteomes" id="UP001630127">
    <property type="component" value="Unassembled WGS sequence"/>
</dbReference>
<dbReference type="EMBL" id="JBJUIK010000015">
    <property type="protein sequence ID" value="KAL3502532.1"/>
    <property type="molecule type" value="Genomic_DNA"/>
</dbReference>
<dbReference type="AlphaFoldDB" id="A0ABD2Y9I3"/>
<dbReference type="Pfam" id="PF25597">
    <property type="entry name" value="SH3_retrovirus"/>
    <property type="match status" value="1"/>
</dbReference>
<feature type="domain" description="Retroviral polymerase SH3-like" evidence="1">
    <location>
        <begin position="31"/>
        <end position="88"/>
    </location>
</feature>
<dbReference type="InterPro" id="IPR057670">
    <property type="entry name" value="SH3_retrovirus"/>
</dbReference>
<gene>
    <name evidence="2" type="ORF">ACH5RR_036981</name>
</gene>
<evidence type="ECO:0000313" key="3">
    <source>
        <dbReference type="Proteomes" id="UP001630127"/>
    </source>
</evidence>
<reference evidence="2 3" key="1">
    <citation type="submission" date="2024-11" db="EMBL/GenBank/DDBJ databases">
        <title>A near-complete genome assembly of Cinchona calisaya.</title>
        <authorList>
            <person name="Lian D.C."/>
            <person name="Zhao X.W."/>
            <person name="Wei L."/>
        </authorList>
    </citation>
    <scope>NUCLEOTIDE SEQUENCE [LARGE SCALE GENOMIC DNA]</scope>
    <source>
        <tissue evidence="2">Nenye</tissue>
    </source>
</reference>
<proteinExistence type="predicted"/>
<protein>
    <recommendedName>
        <fullName evidence="1">Retroviral polymerase SH3-like domain-containing protein</fullName>
    </recommendedName>
</protein>
<evidence type="ECO:0000313" key="2">
    <source>
        <dbReference type="EMBL" id="KAL3502532.1"/>
    </source>
</evidence>